<dbReference type="PANTHER" id="PTHR11461">
    <property type="entry name" value="SERINE PROTEASE INHIBITOR, SERPIN"/>
    <property type="match status" value="1"/>
</dbReference>
<dbReference type="InterPro" id="IPR042178">
    <property type="entry name" value="Serpin_sf_1"/>
</dbReference>
<protein>
    <submittedName>
        <fullName evidence="6">Serpin 2</fullName>
    </submittedName>
</protein>
<reference evidence="6" key="1">
    <citation type="journal article" date="2020" name="FEBS Open Bio">
        <title>Serpin7 controls egg diapause of migratory locust (Locusta migratoria) by regulating polyphenol oxidase.</title>
        <authorList>
            <person name="Chen J."/>
            <person name="Cui D."/>
            <person name="Ullah H."/>
            <person name="Hao K."/>
            <person name="Tu X."/>
            <person name="Zhang Z."/>
        </authorList>
    </citation>
    <scope>NUCLEOTIDE SEQUENCE</scope>
</reference>
<comment type="similarity">
    <text evidence="1 4">Belongs to the serpin family.</text>
</comment>
<evidence type="ECO:0000256" key="4">
    <source>
        <dbReference type="RuleBase" id="RU000411"/>
    </source>
</evidence>
<dbReference type="AlphaFoldDB" id="A0A6G9W620"/>
<dbReference type="Gene3D" id="2.30.39.10">
    <property type="entry name" value="Alpha-1-antitrypsin, domain 1"/>
    <property type="match status" value="1"/>
</dbReference>
<dbReference type="PANTHER" id="PTHR11461:SF211">
    <property type="entry name" value="GH10112P-RELATED"/>
    <property type="match status" value="1"/>
</dbReference>
<dbReference type="CDD" id="cd19601">
    <property type="entry name" value="serpin42Da-like"/>
    <property type="match status" value="1"/>
</dbReference>
<evidence type="ECO:0000256" key="3">
    <source>
        <dbReference type="ARBA" id="ARBA00022900"/>
    </source>
</evidence>
<dbReference type="InterPro" id="IPR000215">
    <property type="entry name" value="Serpin_fam"/>
</dbReference>
<dbReference type="SMART" id="SM00093">
    <property type="entry name" value="SERPIN"/>
    <property type="match status" value="1"/>
</dbReference>
<keyword evidence="3" id="KW-0722">Serine protease inhibitor</keyword>
<proteinExistence type="evidence at transcript level"/>
<evidence type="ECO:0000259" key="5">
    <source>
        <dbReference type="SMART" id="SM00093"/>
    </source>
</evidence>
<sequence length="383" mass="42471">MAADFPSAPLITLSLANAEFTPELYAVIGQVPGNIFFSPISIHMALILLFLGTGGETYKELLKGLHLVDDKQMVSEGANAMMKCLMETTDVTLEIANAMFLQENFQLKEDYKKLTTKYLANLENVNFAASEAATKRINDWVDQKTHKKISSIIPPGVLTPLTRLVLVNAIYFKGDWIKPFTKRATKSMPFHSTATETKSVAMMHVTGKFQYTDVEPLKAQAILLPYKGSRTSMLVILPKEIDGLPDVEKKFTNDVFLDIQLRMSAEEVYVYLPKFKMEYTKGLNEVLKTLGMKSMFDAKTANLSGIADESLSVTHVLHKAFIDVNEEGTEAAAATAVVTSTRSGGVRWQRPIIFKADHPFAFFLLDQSTGAVLFAGRLQNPPT</sequence>
<dbReference type="SUPFAM" id="SSF56574">
    <property type="entry name" value="Serpins"/>
    <property type="match status" value="1"/>
</dbReference>
<dbReference type="InterPro" id="IPR036186">
    <property type="entry name" value="Serpin_sf"/>
</dbReference>
<organism evidence="6">
    <name type="scientific">Locusta migratoria</name>
    <name type="common">Migratory locust</name>
    <dbReference type="NCBI Taxonomy" id="7004"/>
    <lineage>
        <taxon>Eukaryota</taxon>
        <taxon>Metazoa</taxon>
        <taxon>Ecdysozoa</taxon>
        <taxon>Arthropoda</taxon>
        <taxon>Hexapoda</taxon>
        <taxon>Insecta</taxon>
        <taxon>Pterygota</taxon>
        <taxon>Neoptera</taxon>
        <taxon>Polyneoptera</taxon>
        <taxon>Orthoptera</taxon>
        <taxon>Caelifera</taxon>
        <taxon>Acrididea</taxon>
        <taxon>Acridomorpha</taxon>
        <taxon>Acridoidea</taxon>
        <taxon>Acrididae</taxon>
        <taxon>Oedipodinae</taxon>
        <taxon>Locusta</taxon>
    </lineage>
</organism>
<accession>A0A6G9W620</accession>
<dbReference type="InterPro" id="IPR023796">
    <property type="entry name" value="Serpin_dom"/>
</dbReference>
<dbReference type="InterPro" id="IPR042185">
    <property type="entry name" value="Serpin_sf_2"/>
</dbReference>
<evidence type="ECO:0000313" key="6">
    <source>
        <dbReference type="EMBL" id="QIR83409.1"/>
    </source>
</evidence>
<keyword evidence="2" id="KW-0646">Protease inhibitor</keyword>
<dbReference type="GO" id="GO:0004867">
    <property type="term" value="F:serine-type endopeptidase inhibitor activity"/>
    <property type="evidence" value="ECO:0007669"/>
    <property type="project" value="UniProtKB-KW"/>
</dbReference>
<feature type="domain" description="Serpin" evidence="5">
    <location>
        <begin position="22"/>
        <end position="381"/>
    </location>
</feature>
<dbReference type="GO" id="GO:0005615">
    <property type="term" value="C:extracellular space"/>
    <property type="evidence" value="ECO:0007669"/>
    <property type="project" value="InterPro"/>
</dbReference>
<name>A0A6G9W620_LOCMI</name>
<dbReference type="Pfam" id="PF00079">
    <property type="entry name" value="Serpin"/>
    <property type="match status" value="1"/>
</dbReference>
<dbReference type="Gene3D" id="3.30.497.10">
    <property type="entry name" value="Antithrombin, subunit I, domain 2"/>
    <property type="match status" value="1"/>
</dbReference>
<evidence type="ECO:0000256" key="1">
    <source>
        <dbReference type="ARBA" id="ARBA00009500"/>
    </source>
</evidence>
<dbReference type="EMBL" id="MT005544">
    <property type="protein sequence ID" value="QIR83409.1"/>
    <property type="molecule type" value="mRNA"/>
</dbReference>
<evidence type="ECO:0000256" key="2">
    <source>
        <dbReference type="ARBA" id="ARBA00022690"/>
    </source>
</evidence>